<keyword evidence="5" id="KW-0812">Transmembrane</keyword>
<dbReference type="GO" id="GO:0008360">
    <property type="term" value="P:regulation of cell shape"/>
    <property type="evidence" value="ECO:0007669"/>
    <property type="project" value="UniProtKB-KW"/>
</dbReference>
<protein>
    <recommendedName>
        <fullName evidence="2">Cell shape-determining protein MreC</fullName>
    </recommendedName>
    <alternativeName>
        <fullName evidence="4">Cell shape protein MreC</fullName>
    </alternativeName>
</protein>
<evidence type="ECO:0000259" key="6">
    <source>
        <dbReference type="Pfam" id="PF04085"/>
    </source>
</evidence>
<dbReference type="GO" id="GO:0005886">
    <property type="term" value="C:plasma membrane"/>
    <property type="evidence" value="ECO:0007669"/>
    <property type="project" value="TreeGrafter"/>
</dbReference>
<dbReference type="RefSeq" id="WP_245934973.1">
    <property type="nucleotide sequence ID" value="NZ_QKZK01000011.1"/>
</dbReference>
<dbReference type="NCBIfam" id="NF010532">
    <property type="entry name" value="PRK13922.9-3"/>
    <property type="match status" value="1"/>
</dbReference>
<evidence type="ECO:0000256" key="2">
    <source>
        <dbReference type="ARBA" id="ARBA00013855"/>
    </source>
</evidence>
<evidence type="ECO:0000256" key="3">
    <source>
        <dbReference type="ARBA" id="ARBA00022960"/>
    </source>
</evidence>
<dbReference type="InterPro" id="IPR007221">
    <property type="entry name" value="MreC"/>
</dbReference>
<feature type="domain" description="Rod shape-determining protein MreC beta-barrel core" evidence="6">
    <location>
        <begin position="103"/>
        <end position="250"/>
    </location>
</feature>
<proteinExistence type="inferred from homology"/>
<dbReference type="InterPro" id="IPR042175">
    <property type="entry name" value="Cell/Rod_MreC_2"/>
</dbReference>
<dbReference type="Gene3D" id="2.40.10.340">
    <property type="entry name" value="Rod shape-determining protein MreC, domain 1"/>
    <property type="match status" value="1"/>
</dbReference>
<dbReference type="PANTHER" id="PTHR34138:SF1">
    <property type="entry name" value="CELL SHAPE-DETERMINING PROTEIN MREC"/>
    <property type="match status" value="1"/>
</dbReference>
<evidence type="ECO:0000313" key="8">
    <source>
        <dbReference type="Proteomes" id="UP000249239"/>
    </source>
</evidence>
<dbReference type="Pfam" id="PF04085">
    <property type="entry name" value="MreC"/>
    <property type="match status" value="1"/>
</dbReference>
<name>A0A2W7NA28_9BACT</name>
<evidence type="ECO:0000256" key="5">
    <source>
        <dbReference type="SAM" id="Phobius"/>
    </source>
</evidence>
<keyword evidence="5" id="KW-0472">Membrane</keyword>
<dbReference type="Proteomes" id="UP000249239">
    <property type="component" value="Unassembled WGS sequence"/>
</dbReference>
<keyword evidence="5" id="KW-1133">Transmembrane helix</keyword>
<comment type="caution">
    <text evidence="7">The sequence shown here is derived from an EMBL/GenBank/DDBJ whole genome shotgun (WGS) entry which is preliminary data.</text>
</comment>
<comment type="similarity">
    <text evidence="1">Belongs to the MreC family.</text>
</comment>
<evidence type="ECO:0000256" key="4">
    <source>
        <dbReference type="ARBA" id="ARBA00032089"/>
    </source>
</evidence>
<accession>A0A2W7NA28</accession>
<keyword evidence="8" id="KW-1185">Reference proteome</keyword>
<organism evidence="7 8">
    <name type="scientific">Breznakibacter xylanolyticus</name>
    <dbReference type="NCBI Taxonomy" id="990"/>
    <lineage>
        <taxon>Bacteria</taxon>
        <taxon>Pseudomonadati</taxon>
        <taxon>Bacteroidota</taxon>
        <taxon>Bacteroidia</taxon>
        <taxon>Marinilabiliales</taxon>
        <taxon>Marinilabiliaceae</taxon>
        <taxon>Breznakibacter</taxon>
    </lineage>
</organism>
<gene>
    <name evidence="7" type="ORF">LX69_01674</name>
</gene>
<evidence type="ECO:0000256" key="1">
    <source>
        <dbReference type="ARBA" id="ARBA00009369"/>
    </source>
</evidence>
<dbReference type="PANTHER" id="PTHR34138">
    <property type="entry name" value="CELL SHAPE-DETERMINING PROTEIN MREC"/>
    <property type="match status" value="1"/>
</dbReference>
<dbReference type="EMBL" id="QKZK01000011">
    <property type="protein sequence ID" value="PZX16860.1"/>
    <property type="molecule type" value="Genomic_DNA"/>
</dbReference>
<dbReference type="AlphaFoldDB" id="A0A2W7NA28"/>
<sequence>MQHHVGVLFVFLEILSLILVFRYNPYHRSVFVSSSNRLSGALYEGTHALTHFFSLQRDNDRLADENAFLKSRLPGAFQMSPNYIRLVKDSLTGQQYAYHSARVINNSVNKSFNYLTLDKGSIDGIRQETAVICPDGIVGVVRRVSPHFTSVISLLNSRLKISGKLKESGHFGSVSWDGTDSRYVNLSEIPLHATVKPGDLIVTSGYSAIFPEGIPIGTVDEVEAEEGESFFRIRVKLAVDFKRLSYVEVVDNTYRGEQLQLEKQNEND</sequence>
<dbReference type="InterPro" id="IPR055342">
    <property type="entry name" value="MreC_beta-barrel_core"/>
</dbReference>
<keyword evidence="3" id="KW-0133">Cell shape</keyword>
<reference evidence="7 8" key="1">
    <citation type="submission" date="2018-06" db="EMBL/GenBank/DDBJ databases">
        <title>Genomic Encyclopedia of Archaeal and Bacterial Type Strains, Phase II (KMG-II): from individual species to whole genera.</title>
        <authorList>
            <person name="Goeker M."/>
        </authorList>
    </citation>
    <scope>NUCLEOTIDE SEQUENCE [LARGE SCALE GENOMIC DNA]</scope>
    <source>
        <strain evidence="7 8">DSM 6779</strain>
    </source>
</reference>
<dbReference type="InterPro" id="IPR042177">
    <property type="entry name" value="Cell/Rod_1"/>
</dbReference>
<feature type="transmembrane region" description="Helical" evidence="5">
    <location>
        <begin position="6"/>
        <end position="23"/>
    </location>
</feature>
<evidence type="ECO:0000313" key="7">
    <source>
        <dbReference type="EMBL" id="PZX16860.1"/>
    </source>
</evidence>
<dbReference type="Gene3D" id="2.40.10.350">
    <property type="entry name" value="Rod shape-determining protein MreC, domain 2"/>
    <property type="match status" value="1"/>
</dbReference>